<evidence type="ECO:0000259" key="13">
    <source>
        <dbReference type="SMART" id="SM00644"/>
    </source>
</evidence>
<gene>
    <name evidence="14" type="ORF">GCM10011357_20190</name>
</gene>
<evidence type="ECO:0000256" key="9">
    <source>
        <dbReference type="ARBA" id="ARBA00022833"/>
    </source>
</evidence>
<name>A0ABQ1RBF2_9ALTE</name>
<keyword evidence="8" id="KW-0378">Hydrolase</keyword>
<dbReference type="EMBL" id="BMGJ01000007">
    <property type="protein sequence ID" value="GGD64817.1"/>
    <property type="molecule type" value="Genomic_DNA"/>
</dbReference>
<reference evidence="15" key="1">
    <citation type="journal article" date="2019" name="Int. J. Syst. Evol. Microbiol.">
        <title>The Global Catalogue of Microorganisms (GCM) 10K type strain sequencing project: providing services to taxonomists for standard genome sequencing and annotation.</title>
        <authorList>
            <consortium name="The Broad Institute Genomics Platform"/>
            <consortium name="The Broad Institute Genome Sequencing Center for Infectious Disease"/>
            <person name="Wu L."/>
            <person name="Ma J."/>
        </authorList>
    </citation>
    <scope>NUCLEOTIDE SEQUENCE [LARGE SCALE GENOMIC DNA]</scope>
    <source>
        <strain evidence="15">CGMCC 1.12923</strain>
    </source>
</reference>
<dbReference type="Gene3D" id="3.40.80.10">
    <property type="entry name" value="Peptidoglycan recognition protein-like"/>
    <property type="match status" value="1"/>
</dbReference>
<comment type="catalytic activity">
    <reaction evidence="1">
        <text>Hydrolyzes the link between N-acetylmuramoyl residues and L-amino acid residues in certain cell-wall glycopeptides.</text>
        <dbReference type="EC" id="3.5.1.28"/>
    </reaction>
</comment>
<keyword evidence="6" id="KW-0963">Cytoplasm</keyword>
<dbReference type="CDD" id="cd06583">
    <property type="entry name" value="PGRP"/>
    <property type="match status" value="1"/>
</dbReference>
<feature type="domain" description="N-acetylmuramoyl-L-alanine amidase" evidence="13">
    <location>
        <begin position="16"/>
        <end position="167"/>
    </location>
</feature>
<evidence type="ECO:0000256" key="12">
    <source>
        <dbReference type="ARBA" id="ARBA00042615"/>
    </source>
</evidence>
<dbReference type="SUPFAM" id="SSF55846">
    <property type="entry name" value="N-acetylmuramoyl-L-alanine amidase-like"/>
    <property type="match status" value="1"/>
</dbReference>
<keyword evidence="7" id="KW-0479">Metal-binding</keyword>
<evidence type="ECO:0000256" key="7">
    <source>
        <dbReference type="ARBA" id="ARBA00022723"/>
    </source>
</evidence>
<keyword evidence="9" id="KW-0862">Zinc</keyword>
<accession>A0ABQ1RBF2</accession>
<evidence type="ECO:0000256" key="10">
    <source>
        <dbReference type="ARBA" id="ARBA00023316"/>
    </source>
</evidence>
<evidence type="ECO:0000256" key="8">
    <source>
        <dbReference type="ARBA" id="ARBA00022801"/>
    </source>
</evidence>
<dbReference type="EC" id="3.5.1.28" evidence="5"/>
<sequence>MFDHSGWNSAAVKHPSSHCDSRPAGVNVSLLVIHNISLPPGKFGGPFIDQLFTGNLNCDDHPYFRKLEGLRVSSHFLIHRDGGLVQYVPTTMRAWHAGKSCYQGRSACNDFSIGIELEGTDTHPYSTDQYRTLLTLTANIMHTYPKITLGRIVGHCDIAPGRKTDPGEAFDWPGFRRQLREIL</sequence>
<dbReference type="InterPro" id="IPR051206">
    <property type="entry name" value="NAMLAA_amidase_2"/>
</dbReference>
<dbReference type="PANTHER" id="PTHR30417">
    <property type="entry name" value="N-ACETYLMURAMOYL-L-ALANINE AMIDASE AMID"/>
    <property type="match status" value="1"/>
</dbReference>
<dbReference type="RefSeq" id="WP_099034339.1">
    <property type="nucleotide sequence ID" value="NZ_BMGJ01000007.1"/>
</dbReference>
<evidence type="ECO:0000256" key="2">
    <source>
        <dbReference type="ARBA" id="ARBA00001947"/>
    </source>
</evidence>
<comment type="similarity">
    <text evidence="4">Belongs to the N-acetylmuramoyl-L-alanine amidase 2 family.</text>
</comment>
<dbReference type="PANTHER" id="PTHR30417:SF4">
    <property type="entry name" value="1,6-ANHYDRO-N-ACETYLMURAMYL-L-ALANINE AMIDASE AMPD"/>
    <property type="match status" value="1"/>
</dbReference>
<dbReference type="NCBIfam" id="NF008758">
    <property type="entry name" value="PRK11789.1"/>
    <property type="match status" value="1"/>
</dbReference>
<evidence type="ECO:0000256" key="5">
    <source>
        <dbReference type="ARBA" id="ARBA00011901"/>
    </source>
</evidence>
<evidence type="ECO:0000256" key="11">
    <source>
        <dbReference type="ARBA" id="ARBA00039257"/>
    </source>
</evidence>
<comment type="cofactor">
    <cofactor evidence="2">
        <name>Zn(2+)</name>
        <dbReference type="ChEBI" id="CHEBI:29105"/>
    </cofactor>
</comment>
<dbReference type="Proteomes" id="UP000614272">
    <property type="component" value="Unassembled WGS sequence"/>
</dbReference>
<evidence type="ECO:0000256" key="1">
    <source>
        <dbReference type="ARBA" id="ARBA00001561"/>
    </source>
</evidence>
<dbReference type="Pfam" id="PF01510">
    <property type="entry name" value="Amidase_2"/>
    <property type="match status" value="1"/>
</dbReference>
<comment type="subcellular location">
    <subcellularLocation>
        <location evidence="3">Cytoplasm</location>
    </subcellularLocation>
</comment>
<evidence type="ECO:0000256" key="3">
    <source>
        <dbReference type="ARBA" id="ARBA00004496"/>
    </source>
</evidence>
<comment type="caution">
    <text evidence="14">The sequence shown here is derived from an EMBL/GenBank/DDBJ whole genome shotgun (WGS) entry which is preliminary data.</text>
</comment>
<evidence type="ECO:0000256" key="6">
    <source>
        <dbReference type="ARBA" id="ARBA00022490"/>
    </source>
</evidence>
<dbReference type="InterPro" id="IPR036505">
    <property type="entry name" value="Amidase/PGRP_sf"/>
</dbReference>
<dbReference type="SMART" id="SM00644">
    <property type="entry name" value="Ami_2"/>
    <property type="match status" value="1"/>
</dbReference>
<keyword evidence="15" id="KW-1185">Reference proteome</keyword>
<protein>
    <recommendedName>
        <fullName evidence="11">1,6-anhydro-N-acetylmuramyl-L-alanine amidase AmpD</fullName>
        <ecNumber evidence="5">3.5.1.28</ecNumber>
    </recommendedName>
    <alternativeName>
        <fullName evidence="12">N-acetylmuramoyl-L-alanine amidase</fullName>
    </alternativeName>
</protein>
<keyword evidence="10" id="KW-0961">Cell wall biogenesis/degradation</keyword>
<organism evidence="14 15">
    <name type="scientific">Lacimicrobium alkaliphilum</name>
    <dbReference type="NCBI Taxonomy" id="1526571"/>
    <lineage>
        <taxon>Bacteria</taxon>
        <taxon>Pseudomonadati</taxon>
        <taxon>Pseudomonadota</taxon>
        <taxon>Gammaproteobacteria</taxon>
        <taxon>Alteromonadales</taxon>
        <taxon>Alteromonadaceae</taxon>
        <taxon>Lacimicrobium</taxon>
    </lineage>
</organism>
<evidence type="ECO:0000313" key="15">
    <source>
        <dbReference type="Proteomes" id="UP000614272"/>
    </source>
</evidence>
<evidence type="ECO:0000256" key="4">
    <source>
        <dbReference type="ARBA" id="ARBA00007553"/>
    </source>
</evidence>
<proteinExistence type="inferred from homology"/>
<evidence type="ECO:0000313" key="14">
    <source>
        <dbReference type="EMBL" id="GGD64817.1"/>
    </source>
</evidence>
<dbReference type="InterPro" id="IPR002502">
    <property type="entry name" value="Amidase_domain"/>
</dbReference>